<evidence type="ECO:0000259" key="15">
    <source>
        <dbReference type="PROSITE" id="PS50109"/>
    </source>
</evidence>
<dbReference type="InterPro" id="IPR004358">
    <property type="entry name" value="Sig_transdc_His_kin-like_C"/>
</dbReference>
<dbReference type="Pfam" id="PF00512">
    <property type="entry name" value="HisKA"/>
    <property type="match status" value="1"/>
</dbReference>
<dbReference type="Gene3D" id="3.30.565.10">
    <property type="entry name" value="Histidine kinase-like ATPase, C-terminal domain"/>
    <property type="match status" value="1"/>
</dbReference>
<proteinExistence type="predicted"/>
<keyword evidence="12" id="KW-0902">Two-component regulatory system</keyword>
<dbReference type="CDD" id="cd00075">
    <property type="entry name" value="HATPase"/>
    <property type="match status" value="1"/>
</dbReference>
<dbReference type="Gene3D" id="1.10.287.130">
    <property type="match status" value="1"/>
</dbReference>
<keyword evidence="4" id="KW-1003">Cell membrane</keyword>
<accession>A0A9X5GU86</accession>
<dbReference type="InterPro" id="IPR050398">
    <property type="entry name" value="HssS/ArlS-like"/>
</dbReference>
<dbReference type="PROSITE" id="PS50109">
    <property type="entry name" value="HIS_KIN"/>
    <property type="match status" value="1"/>
</dbReference>
<dbReference type="GO" id="GO:0005524">
    <property type="term" value="F:ATP binding"/>
    <property type="evidence" value="ECO:0007669"/>
    <property type="project" value="UniProtKB-KW"/>
</dbReference>
<dbReference type="InterPro" id="IPR003661">
    <property type="entry name" value="HisK_dim/P_dom"/>
</dbReference>
<feature type="domain" description="Histidine kinase" evidence="15">
    <location>
        <begin position="254"/>
        <end position="466"/>
    </location>
</feature>
<keyword evidence="13 14" id="KW-0472">Membrane</keyword>
<sequence length="466" mass="52784">MKKKIFFVALVLFMVFLNSMILMVSIIILKDKLSVFRDKCLAEHYVIASSLIGDMQALEQRGNNVEENIDNLMRLYSRYLQGKGNGLGVAFLGEWIYESPAFAAEENTIRLPDTGYNQERLVYMENGNRPVLCVYGSFPAPWQDYGLMYMGDLSDIVGSWRHTKNILFLTGAGTMLVMSFFLFQFLNIIFRPLRQISSTSAKIANGNYGSRIPVHGKDEISSVAHNFNLMAGQVETQIRQLEDAAEQKQQFIDNFSHELRIPLTAIYGYAEYIQKALCSEEERYECTQFIMSECGRLQNMAYQLLNMALLGRDEMKDGDCSLKELFIQSEKIMHLRAAEKRVKLTYDLSDDYIVRGNMEQLLILTNNLIDNAIKASGQEEEIRILAYSEKSNIVVEVEDHGIGMEAQQVSHITEAFYRIDKARSRAAGGAGLGLAICEKIIRIHHADMSFISKPGAGTRVKLSFPV</sequence>
<comment type="catalytic activity">
    <reaction evidence="1">
        <text>ATP + protein L-histidine = ADP + protein N-phospho-L-histidine.</text>
        <dbReference type="EC" id="2.7.13.3"/>
    </reaction>
</comment>
<evidence type="ECO:0000256" key="6">
    <source>
        <dbReference type="ARBA" id="ARBA00022679"/>
    </source>
</evidence>
<dbReference type="SMART" id="SM00304">
    <property type="entry name" value="HAMP"/>
    <property type="match status" value="1"/>
</dbReference>
<comment type="subcellular location">
    <subcellularLocation>
        <location evidence="2">Cell membrane</location>
        <topology evidence="2">Multi-pass membrane protein</topology>
    </subcellularLocation>
</comment>
<keyword evidence="10" id="KW-0067">ATP-binding</keyword>
<evidence type="ECO:0000256" key="11">
    <source>
        <dbReference type="ARBA" id="ARBA00022989"/>
    </source>
</evidence>
<dbReference type="CDD" id="cd06225">
    <property type="entry name" value="HAMP"/>
    <property type="match status" value="1"/>
</dbReference>
<dbReference type="SMART" id="SM00388">
    <property type="entry name" value="HisKA"/>
    <property type="match status" value="1"/>
</dbReference>
<dbReference type="EC" id="2.7.13.3" evidence="3"/>
<feature type="transmembrane region" description="Helical" evidence="14">
    <location>
        <begin position="166"/>
        <end position="190"/>
    </location>
</feature>
<keyword evidence="6" id="KW-0808">Transferase</keyword>
<dbReference type="AlphaFoldDB" id="A0A9X5GU86"/>
<dbReference type="InterPro" id="IPR005467">
    <property type="entry name" value="His_kinase_dom"/>
</dbReference>
<evidence type="ECO:0000256" key="14">
    <source>
        <dbReference type="SAM" id="Phobius"/>
    </source>
</evidence>
<dbReference type="SUPFAM" id="SSF47384">
    <property type="entry name" value="Homodimeric domain of signal transducing histidine kinase"/>
    <property type="match status" value="1"/>
</dbReference>
<dbReference type="SUPFAM" id="SSF158472">
    <property type="entry name" value="HAMP domain-like"/>
    <property type="match status" value="1"/>
</dbReference>
<keyword evidence="8" id="KW-0547">Nucleotide-binding</keyword>
<dbReference type="Pfam" id="PF02518">
    <property type="entry name" value="HATPase_c"/>
    <property type="match status" value="1"/>
</dbReference>
<dbReference type="PANTHER" id="PTHR45528">
    <property type="entry name" value="SENSOR HISTIDINE KINASE CPXA"/>
    <property type="match status" value="1"/>
</dbReference>
<evidence type="ECO:0000256" key="2">
    <source>
        <dbReference type="ARBA" id="ARBA00004651"/>
    </source>
</evidence>
<evidence type="ECO:0000259" key="16">
    <source>
        <dbReference type="PROSITE" id="PS50885"/>
    </source>
</evidence>
<evidence type="ECO:0000256" key="9">
    <source>
        <dbReference type="ARBA" id="ARBA00022777"/>
    </source>
</evidence>
<evidence type="ECO:0000256" key="7">
    <source>
        <dbReference type="ARBA" id="ARBA00022692"/>
    </source>
</evidence>
<comment type="caution">
    <text evidence="17">The sequence shown here is derived from an EMBL/GenBank/DDBJ whole genome shotgun (WGS) entry which is preliminary data.</text>
</comment>
<evidence type="ECO:0000256" key="13">
    <source>
        <dbReference type="ARBA" id="ARBA00023136"/>
    </source>
</evidence>
<evidence type="ECO:0000313" key="17">
    <source>
        <dbReference type="EMBL" id="NBJ93792.1"/>
    </source>
</evidence>
<evidence type="ECO:0000256" key="12">
    <source>
        <dbReference type="ARBA" id="ARBA00023012"/>
    </source>
</evidence>
<dbReference type="PROSITE" id="PS50885">
    <property type="entry name" value="HAMP"/>
    <property type="match status" value="1"/>
</dbReference>
<keyword evidence="18" id="KW-1185">Reference proteome</keyword>
<evidence type="ECO:0000256" key="3">
    <source>
        <dbReference type="ARBA" id="ARBA00012438"/>
    </source>
</evidence>
<keyword evidence="9 17" id="KW-0418">Kinase</keyword>
<dbReference type="Gene3D" id="6.10.340.10">
    <property type="match status" value="1"/>
</dbReference>
<dbReference type="InterPro" id="IPR036097">
    <property type="entry name" value="HisK_dim/P_sf"/>
</dbReference>
<evidence type="ECO:0000256" key="8">
    <source>
        <dbReference type="ARBA" id="ARBA00022741"/>
    </source>
</evidence>
<keyword evidence="5" id="KW-0597">Phosphoprotein</keyword>
<dbReference type="EMBL" id="QZDT01000024">
    <property type="protein sequence ID" value="NBJ93792.1"/>
    <property type="molecule type" value="Genomic_DNA"/>
</dbReference>
<dbReference type="GO" id="GO:0000155">
    <property type="term" value="F:phosphorelay sensor kinase activity"/>
    <property type="evidence" value="ECO:0007669"/>
    <property type="project" value="InterPro"/>
</dbReference>
<keyword evidence="11 14" id="KW-1133">Transmembrane helix</keyword>
<dbReference type="GO" id="GO:0005886">
    <property type="term" value="C:plasma membrane"/>
    <property type="evidence" value="ECO:0007669"/>
    <property type="project" value="UniProtKB-SubCell"/>
</dbReference>
<feature type="transmembrane region" description="Helical" evidence="14">
    <location>
        <begin position="6"/>
        <end position="29"/>
    </location>
</feature>
<dbReference type="RefSeq" id="WP_160560845.1">
    <property type="nucleotide sequence ID" value="NZ_QZDT01000024.1"/>
</dbReference>
<dbReference type="InterPro" id="IPR003660">
    <property type="entry name" value="HAMP_dom"/>
</dbReference>
<keyword evidence="7 14" id="KW-0812">Transmembrane</keyword>
<reference evidence="17" key="1">
    <citation type="submission" date="2018-09" db="EMBL/GenBank/DDBJ databases">
        <title>Murine metabolic-syndrome-specific gut microbial biobank.</title>
        <authorList>
            <person name="Liu C."/>
        </authorList>
    </citation>
    <scope>NUCLEOTIDE SEQUENCE</scope>
    <source>
        <strain evidence="17">D42-62</strain>
    </source>
</reference>
<organism evidence="17 18">
    <name type="scientific">Parablautia muri</name>
    <dbReference type="NCBI Taxonomy" id="2320879"/>
    <lineage>
        <taxon>Bacteria</taxon>
        <taxon>Bacillati</taxon>
        <taxon>Bacillota</taxon>
        <taxon>Clostridia</taxon>
        <taxon>Lachnospirales</taxon>
        <taxon>Lachnospiraceae</taxon>
        <taxon>Parablautia</taxon>
    </lineage>
</organism>
<feature type="domain" description="HAMP" evidence="16">
    <location>
        <begin position="187"/>
        <end position="239"/>
    </location>
</feature>
<protein>
    <recommendedName>
        <fullName evidence="3">histidine kinase</fullName>
        <ecNumber evidence="3">2.7.13.3</ecNumber>
    </recommendedName>
</protein>
<dbReference type="InterPro" id="IPR036890">
    <property type="entry name" value="HATPase_C_sf"/>
</dbReference>
<dbReference type="Proteomes" id="UP001154420">
    <property type="component" value="Unassembled WGS sequence"/>
</dbReference>
<dbReference type="SMART" id="SM00387">
    <property type="entry name" value="HATPase_c"/>
    <property type="match status" value="1"/>
</dbReference>
<gene>
    <name evidence="17" type="ORF">D5281_14600</name>
</gene>
<dbReference type="CDD" id="cd00082">
    <property type="entry name" value="HisKA"/>
    <property type="match status" value="1"/>
</dbReference>
<dbReference type="InterPro" id="IPR003594">
    <property type="entry name" value="HATPase_dom"/>
</dbReference>
<dbReference type="OrthoDB" id="9786919at2"/>
<evidence type="ECO:0000256" key="10">
    <source>
        <dbReference type="ARBA" id="ARBA00022840"/>
    </source>
</evidence>
<evidence type="ECO:0000313" key="18">
    <source>
        <dbReference type="Proteomes" id="UP001154420"/>
    </source>
</evidence>
<evidence type="ECO:0000256" key="1">
    <source>
        <dbReference type="ARBA" id="ARBA00000085"/>
    </source>
</evidence>
<name>A0A9X5GU86_9FIRM</name>
<dbReference type="PRINTS" id="PR00344">
    <property type="entry name" value="BCTRLSENSOR"/>
</dbReference>
<dbReference type="Pfam" id="PF00672">
    <property type="entry name" value="HAMP"/>
    <property type="match status" value="1"/>
</dbReference>
<evidence type="ECO:0000256" key="4">
    <source>
        <dbReference type="ARBA" id="ARBA00022475"/>
    </source>
</evidence>
<dbReference type="SUPFAM" id="SSF55874">
    <property type="entry name" value="ATPase domain of HSP90 chaperone/DNA topoisomerase II/histidine kinase"/>
    <property type="match status" value="1"/>
</dbReference>
<evidence type="ECO:0000256" key="5">
    <source>
        <dbReference type="ARBA" id="ARBA00022553"/>
    </source>
</evidence>
<dbReference type="PANTHER" id="PTHR45528:SF1">
    <property type="entry name" value="SENSOR HISTIDINE KINASE CPXA"/>
    <property type="match status" value="1"/>
</dbReference>